<dbReference type="Proteomes" id="UP000680038">
    <property type="component" value="Unassembled WGS sequence"/>
</dbReference>
<evidence type="ECO:0000313" key="2">
    <source>
        <dbReference type="EMBL" id="CAG5004826.1"/>
    </source>
</evidence>
<keyword evidence="3" id="KW-1185">Reference proteome</keyword>
<dbReference type="AlphaFoldDB" id="A0A916JHP3"/>
<name>A0A916JHP3_9BACT</name>
<organism evidence="2 3">
    <name type="scientific">Dyadobacter helix</name>
    <dbReference type="NCBI Taxonomy" id="2822344"/>
    <lineage>
        <taxon>Bacteria</taxon>
        <taxon>Pseudomonadati</taxon>
        <taxon>Bacteroidota</taxon>
        <taxon>Cytophagia</taxon>
        <taxon>Cytophagales</taxon>
        <taxon>Spirosomataceae</taxon>
        <taxon>Dyadobacter</taxon>
    </lineage>
</organism>
<accession>A0A916JHP3</accession>
<sequence length="221" mass="25654">MKKYLLNLLLFCSSVGIVLTSCHQDDTLPLEPVKTYTEQELRVILTSRLWRVDKIFKKTGTETVELTKDPLFNTKFSYRKAIFFQFPDKYLVFQSGTIIEDPGLFADSVETYSVLNKIVYPTNMIYEWDESLQTIVIKSEDREDYYLKTPRNLTGVLDQSSIRIFDTMETAKNAGVVENISFTVAVDDPEEGKSTYILNLQPTWKYGTDPIDARYFYYAIF</sequence>
<dbReference type="PROSITE" id="PS51257">
    <property type="entry name" value="PROKAR_LIPOPROTEIN"/>
    <property type="match status" value="1"/>
</dbReference>
<evidence type="ECO:0000313" key="3">
    <source>
        <dbReference type="Proteomes" id="UP000680038"/>
    </source>
</evidence>
<feature type="chain" id="PRO_5036711463" evidence="1">
    <location>
        <begin position="21"/>
        <end position="221"/>
    </location>
</feature>
<dbReference type="RefSeq" id="WP_215239954.1">
    <property type="nucleotide sequence ID" value="NZ_CAJRAF010000002.1"/>
</dbReference>
<feature type="signal peptide" evidence="1">
    <location>
        <begin position="1"/>
        <end position="20"/>
    </location>
</feature>
<comment type="caution">
    <text evidence="2">The sequence shown here is derived from an EMBL/GenBank/DDBJ whole genome shotgun (WGS) entry which is preliminary data.</text>
</comment>
<dbReference type="EMBL" id="CAJRAF010000002">
    <property type="protein sequence ID" value="CAG5004826.1"/>
    <property type="molecule type" value="Genomic_DNA"/>
</dbReference>
<keyword evidence="1" id="KW-0732">Signal</keyword>
<proteinExistence type="predicted"/>
<protein>
    <submittedName>
        <fullName evidence="2">Uncharacterized protein</fullName>
    </submittedName>
</protein>
<gene>
    <name evidence="2" type="ORF">DYBT9275_03456</name>
</gene>
<reference evidence="2" key="1">
    <citation type="submission" date="2021-04" db="EMBL/GenBank/DDBJ databases">
        <authorList>
            <person name="Rodrigo-Torres L."/>
            <person name="Arahal R. D."/>
            <person name="Lucena T."/>
        </authorList>
    </citation>
    <scope>NUCLEOTIDE SEQUENCE</scope>
    <source>
        <strain evidence="2">CECT 9275</strain>
    </source>
</reference>
<evidence type="ECO:0000256" key="1">
    <source>
        <dbReference type="SAM" id="SignalP"/>
    </source>
</evidence>